<evidence type="ECO:0000313" key="3">
    <source>
        <dbReference type="Proteomes" id="UP001248134"/>
    </source>
</evidence>
<reference evidence="2" key="1">
    <citation type="submission" date="2019-07" db="EMBL/GenBank/DDBJ databases">
        <title>Phylogenomic Reclassification of ATCC Bacillus Strains and Various Taxa within the Genus Bacillus.</title>
        <authorList>
            <person name="Riojas M.A."/>
            <person name="Frank A.M."/>
            <person name="Fenn S.L."/>
            <person name="King S.P."/>
            <person name="Brower S.M."/>
            <person name="Hazbon M.H."/>
        </authorList>
    </citation>
    <scope>NUCLEOTIDE SEQUENCE</scope>
    <source>
        <strain evidence="2">NR-12239</strain>
    </source>
</reference>
<feature type="non-terminal residue" evidence="2">
    <location>
        <position position="1"/>
    </location>
</feature>
<evidence type="ECO:0000256" key="1">
    <source>
        <dbReference type="SAM" id="Phobius"/>
    </source>
</evidence>
<feature type="transmembrane region" description="Helical" evidence="1">
    <location>
        <begin position="102"/>
        <end position="120"/>
    </location>
</feature>
<dbReference type="AlphaFoldDB" id="A0AAJ2DQP7"/>
<proteinExistence type="predicted"/>
<dbReference type="EMBL" id="VLYX01000112">
    <property type="protein sequence ID" value="MDR4329788.1"/>
    <property type="molecule type" value="Genomic_DNA"/>
</dbReference>
<keyword evidence="1" id="KW-1133">Transmembrane helix</keyword>
<accession>A0AAJ2DQP7</accession>
<evidence type="ECO:0000313" key="2">
    <source>
        <dbReference type="EMBL" id="MDR4329788.1"/>
    </source>
</evidence>
<sequence>LLPIVMLSILIFIQFIMSYPIPILGYKNYFKDDNLGYVIKEYTWIGTTKKQTIYGDDWLSVKDKTKYIGEVLSAQFMWVCGLLGLLITKFSKLKFNSKELKLYKILWFTVILVGLLFHLITSLK</sequence>
<organism evidence="2 3">
    <name type="scientific">Bacillus pseudomycoides</name>
    <dbReference type="NCBI Taxonomy" id="64104"/>
    <lineage>
        <taxon>Bacteria</taxon>
        <taxon>Bacillati</taxon>
        <taxon>Bacillota</taxon>
        <taxon>Bacilli</taxon>
        <taxon>Bacillales</taxon>
        <taxon>Bacillaceae</taxon>
        <taxon>Bacillus</taxon>
        <taxon>Bacillus cereus group</taxon>
    </lineage>
</organism>
<gene>
    <name evidence="2" type="ORF">FOS08_29570</name>
</gene>
<comment type="caution">
    <text evidence="2">The sequence shown here is derived from an EMBL/GenBank/DDBJ whole genome shotgun (WGS) entry which is preliminary data.</text>
</comment>
<feature type="transmembrane region" description="Helical" evidence="1">
    <location>
        <begin position="7"/>
        <end position="26"/>
    </location>
</feature>
<feature type="transmembrane region" description="Helical" evidence="1">
    <location>
        <begin position="67"/>
        <end position="90"/>
    </location>
</feature>
<keyword evidence="1" id="KW-0812">Transmembrane</keyword>
<dbReference type="Proteomes" id="UP001248134">
    <property type="component" value="Unassembled WGS sequence"/>
</dbReference>
<name>A0AAJ2DQP7_9BACI</name>
<dbReference type="RefSeq" id="WP_309440648.1">
    <property type="nucleotide sequence ID" value="NZ_VLYX01000112.1"/>
</dbReference>
<keyword evidence="1" id="KW-0472">Membrane</keyword>
<protein>
    <submittedName>
        <fullName evidence="2">Uncharacterized protein</fullName>
    </submittedName>
</protein>